<gene>
    <name evidence="1" type="ORF">GH266_00180</name>
</gene>
<dbReference type="RefSeq" id="WP_158192097.1">
    <property type="nucleotide sequence ID" value="NZ_CP046908.1"/>
</dbReference>
<dbReference type="KEGG" id="siw:GH266_00180"/>
<dbReference type="Proteomes" id="UP000435648">
    <property type="component" value="Chromosome"/>
</dbReference>
<name>A0A857C374_9HYPH</name>
<dbReference type="AlphaFoldDB" id="A0A857C374"/>
<accession>A0A857C374</accession>
<protein>
    <submittedName>
        <fullName evidence="1">Uncharacterized protein</fullName>
    </submittedName>
</protein>
<dbReference type="OrthoDB" id="7875956at2"/>
<organism evidence="1 2">
    <name type="scientific">Stappia indica</name>
    <dbReference type="NCBI Taxonomy" id="538381"/>
    <lineage>
        <taxon>Bacteria</taxon>
        <taxon>Pseudomonadati</taxon>
        <taxon>Pseudomonadota</taxon>
        <taxon>Alphaproteobacteria</taxon>
        <taxon>Hyphomicrobiales</taxon>
        <taxon>Stappiaceae</taxon>
        <taxon>Stappia</taxon>
    </lineage>
</organism>
<sequence length="65" mass="7137">MKSGSATWGMLVVAGALLALVPGCRDDEQNRPLHLEKGVYQGAEDAPLTAEEQRALQERGNRQRF</sequence>
<reference evidence="1 2" key="1">
    <citation type="submission" date="2019-12" db="EMBL/GenBank/DDBJ databases">
        <title>The genome of Stappia indica PHM037.</title>
        <authorList>
            <person name="Kacar D."/>
            <person name="Galan B."/>
            <person name="Canedo L."/>
            <person name="Rodriguez P."/>
            <person name="de la Calle F."/>
            <person name="Garcia J.L."/>
        </authorList>
    </citation>
    <scope>NUCLEOTIDE SEQUENCE [LARGE SCALE GENOMIC DNA]</scope>
    <source>
        <strain evidence="1 2">PHM037</strain>
    </source>
</reference>
<dbReference type="EMBL" id="CP046908">
    <property type="protein sequence ID" value="QGZ33062.1"/>
    <property type="molecule type" value="Genomic_DNA"/>
</dbReference>
<evidence type="ECO:0000313" key="1">
    <source>
        <dbReference type="EMBL" id="QGZ33062.1"/>
    </source>
</evidence>
<evidence type="ECO:0000313" key="2">
    <source>
        <dbReference type="Proteomes" id="UP000435648"/>
    </source>
</evidence>
<proteinExistence type="predicted"/>